<dbReference type="SUPFAM" id="SSF53067">
    <property type="entry name" value="Actin-like ATPase domain"/>
    <property type="match status" value="2"/>
</dbReference>
<dbReference type="PRINTS" id="PR00190">
    <property type="entry name" value="ACTIN"/>
</dbReference>
<dbReference type="InterPro" id="IPR043129">
    <property type="entry name" value="ATPase_NBD"/>
</dbReference>
<proteinExistence type="inferred from homology"/>
<dbReference type="GO" id="GO:0005524">
    <property type="term" value="F:ATP binding"/>
    <property type="evidence" value="ECO:0007669"/>
    <property type="project" value="UniProtKB-KW"/>
</dbReference>
<evidence type="ECO:0000313" key="10">
    <source>
        <dbReference type="EMBL" id="KAF2904528.1"/>
    </source>
</evidence>
<keyword evidence="3" id="KW-0963">Cytoplasm</keyword>
<comment type="subcellular location">
    <subcellularLocation>
        <location evidence="1">Cytoplasm</location>
        <location evidence="1">Cytoskeleton</location>
    </subcellularLocation>
</comment>
<evidence type="ECO:0008006" key="12">
    <source>
        <dbReference type="Google" id="ProtNLM"/>
    </source>
</evidence>
<evidence type="ECO:0000256" key="8">
    <source>
        <dbReference type="ARBA" id="ARBA00049360"/>
    </source>
</evidence>
<name>A0A8K0GP04_IGNLU</name>
<dbReference type="SMART" id="SM00268">
    <property type="entry name" value="ACTIN"/>
    <property type="match status" value="1"/>
</dbReference>
<dbReference type="EMBL" id="VTPC01000749">
    <property type="protein sequence ID" value="KAF2904528.1"/>
    <property type="molecule type" value="Genomic_DNA"/>
</dbReference>
<dbReference type="Gene3D" id="3.30.420.40">
    <property type="match status" value="2"/>
</dbReference>
<gene>
    <name evidence="10" type="ORF">ILUMI_01649</name>
</gene>
<sequence>MCNKEATAVVIDNGSDTTKVGFAGEDDARCIFPSQIGHRFPAILTPECLYIGDEIQGKKKTFTLRYPIQHGVITNWDYMEKIWHYTFYNKLRVAPDEHPVLLTEATISSRASREKMTQIMFETFNTPAMYVSNQAVLSLYASGRTTGIVLECGHGTTHAVPIYKGYSIQHAICRLLDVTGSELTNYLKSILAERIYSFNVTDENRIVRDIKEKLCYVALDFEQEMLSAAGSSSLESSYQLPDGQIITIGNERFRCPEVLFQPSFLGLKMSGIQQLTYDAIRKCDEEIHKDLYANIILSGGNTMFPGIINRMQKEMISLAPSTAEIHVFSSEKKYSAWLGGSILASLSTFQQMLISKQEYDECGPRIVHTKCF</sequence>
<dbReference type="GO" id="GO:0005856">
    <property type="term" value="C:cytoskeleton"/>
    <property type="evidence" value="ECO:0007669"/>
    <property type="project" value="UniProtKB-SubCell"/>
</dbReference>
<organism evidence="10 11">
    <name type="scientific">Ignelater luminosus</name>
    <name type="common">Cucubano</name>
    <name type="synonym">Pyrophorus luminosus</name>
    <dbReference type="NCBI Taxonomy" id="2038154"/>
    <lineage>
        <taxon>Eukaryota</taxon>
        <taxon>Metazoa</taxon>
        <taxon>Ecdysozoa</taxon>
        <taxon>Arthropoda</taxon>
        <taxon>Hexapoda</taxon>
        <taxon>Insecta</taxon>
        <taxon>Pterygota</taxon>
        <taxon>Neoptera</taxon>
        <taxon>Endopterygota</taxon>
        <taxon>Coleoptera</taxon>
        <taxon>Polyphaga</taxon>
        <taxon>Elateriformia</taxon>
        <taxon>Elateroidea</taxon>
        <taxon>Elateridae</taxon>
        <taxon>Agrypninae</taxon>
        <taxon>Pyrophorini</taxon>
        <taxon>Ignelater</taxon>
    </lineage>
</organism>
<dbReference type="Pfam" id="PF00022">
    <property type="entry name" value="Actin"/>
    <property type="match status" value="1"/>
</dbReference>
<comment type="similarity">
    <text evidence="2 9">Belongs to the actin family.</text>
</comment>
<keyword evidence="6" id="KW-0067">ATP-binding</keyword>
<evidence type="ECO:0000313" key="11">
    <source>
        <dbReference type="Proteomes" id="UP000801492"/>
    </source>
</evidence>
<keyword evidence="11" id="KW-1185">Reference proteome</keyword>
<keyword evidence="5" id="KW-0378">Hydrolase</keyword>
<evidence type="ECO:0000256" key="1">
    <source>
        <dbReference type="ARBA" id="ARBA00004245"/>
    </source>
</evidence>
<dbReference type="Proteomes" id="UP000801492">
    <property type="component" value="Unassembled WGS sequence"/>
</dbReference>
<evidence type="ECO:0000256" key="5">
    <source>
        <dbReference type="ARBA" id="ARBA00022801"/>
    </source>
</evidence>
<evidence type="ECO:0000256" key="3">
    <source>
        <dbReference type="ARBA" id="ARBA00022490"/>
    </source>
</evidence>
<dbReference type="AlphaFoldDB" id="A0A8K0GP04"/>
<comment type="catalytic activity">
    <reaction evidence="8">
        <text>ATP + H2O = ADP + phosphate + H(+)</text>
        <dbReference type="Rhea" id="RHEA:13065"/>
        <dbReference type="ChEBI" id="CHEBI:15377"/>
        <dbReference type="ChEBI" id="CHEBI:15378"/>
        <dbReference type="ChEBI" id="CHEBI:30616"/>
        <dbReference type="ChEBI" id="CHEBI:43474"/>
        <dbReference type="ChEBI" id="CHEBI:456216"/>
    </reaction>
</comment>
<dbReference type="FunFam" id="3.30.420.40:FF:000148">
    <property type="entry name" value="Actin, alpha skeletal muscle"/>
    <property type="match status" value="1"/>
</dbReference>
<dbReference type="OrthoDB" id="5132116at2759"/>
<keyword evidence="7" id="KW-0206">Cytoskeleton</keyword>
<dbReference type="FunFam" id="3.30.420.40:FF:000058">
    <property type="entry name" value="Putative actin-related protein 5"/>
    <property type="match status" value="1"/>
</dbReference>
<dbReference type="FunFam" id="3.90.640.10:FF:000047">
    <property type="entry name" value="Actin, alpha skeletal muscle"/>
    <property type="match status" value="1"/>
</dbReference>
<keyword evidence="4" id="KW-0547">Nucleotide-binding</keyword>
<evidence type="ECO:0000256" key="7">
    <source>
        <dbReference type="ARBA" id="ARBA00023212"/>
    </source>
</evidence>
<evidence type="ECO:0000256" key="2">
    <source>
        <dbReference type="ARBA" id="ARBA00006752"/>
    </source>
</evidence>
<dbReference type="InterPro" id="IPR004000">
    <property type="entry name" value="Actin"/>
</dbReference>
<dbReference type="Gene3D" id="3.90.640.10">
    <property type="entry name" value="Actin, Chain A, domain 4"/>
    <property type="match status" value="1"/>
</dbReference>
<comment type="caution">
    <text evidence="10">The sequence shown here is derived from an EMBL/GenBank/DDBJ whole genome shotgun (WGS) entry which is preliminary data.</text>
</comment>
<evidence type="ECO:0000256" key="9">
    <source>
        <dbReference type="RuleBase" id="RU000487"/>
    </source>
</evidence>
<evidence type="ECO:0000256" key="4">
    <source>
        <dbReference type="ARBA" id="ARBA00022741"/>
    </source>
</evidence>
<dbReference type="PANTHER" id="PTHR11937">
    <property type="entry name" value="ACTIN"/>
    <property type="match status" value="1"/>
</dbReference>
<protein>
    <recommendedName>
        <fullName evidence="12">Actin</fullName>
    </recommendedName>
</protein>
<reference evidence="10" key="1">
    <citation type="submission" date="2019-08" db="EMBL/GenBank/DDBJ databases">
        <title>The genome of the North American firefly Photinus pyralis.</title>
        <authorList>
            <consortium name="Photinus pyralis genome working group"/>
            <person name="Fallon T.R."/>
            <person name="Sander Lower S.E."/>
            <person name="Weng J.-K."/>
        </authorList>
    </citation>
    <scope>NUCLEOTIDE SEQUENCE</scope>
    <source>
        <strain evidence="10">TRF0915ILg1</strain>
        <tissue evidence="10">Whole body</tissue>
    </source>
</reference>
<evidence type="ECO:0000256" key="6">
    <source>
        <dbReference type="ARBA" id="ARBA00022840"/>
    </source>
</evidence>
<dbReference type="GO" id="GO:0016787">
    <property type="term" value="F:hydrolase activity"/>
    <property type="evidence" value="ECO:0007669"/>
    <property type="project" value="UniProtKB-KW"/>
</dbReference>
<accession>A0A8K0GP04</accession>